<feature type="signal peptide" evidence="2">
    <location>
        <begin position="1"/>
        <end position="20"/>
    </location>
</feature>
<dbReference type="InterPro" id="IPR051918">
    <property type="entry name" value="STPP_CPPED1"/>
</dbReference>
<dbReference type="PANTHER" id="PTHR43143">
    <property type="entry name" value="METALLOPHOSPHOESTERASE, CALCINEURIN SUPERFAMILY"/>
    <property type="match status" value="1"/>
</dbReference>
<feature type="chain" id="PRO_5047291724" evidence="2">
    <location>
        <begin position="21"/>
        <end position="1315"/>
    </location>
</feature>
<dbReference type="SUPFAM" id="SSF56300">
    <property type="entry name" value="Metallo-dependent phosphatases"/>
    <property type="match status" value="1"/>
</dbReference>
<dbReference type="InterPro" id="IPR029052">
    <property type="entry name" value="Metallo-depent_PP-like"/>
</dbReference>
<keyword evidence="2" id="KW-0732">Signal</keyword>
<comment type="caution">
    <text evidence="4">The sequence shown here is derived from an EMBL/GenBank/DDBJ whole genome shotgun (WGS) entry which is preliminary data.</text>
</comment>
<feature type="region of interest" description="Disordered" evidence="1">
    <location>
        <begin position="17"/>
        <end position="38"/>
    </location>
</feature>
<feature type="region of interest" description="Disordered" evidence="1">
    <location>
        <begin position="1279"/>
        <end position="1315"/>
    </location>
</feature>
<evidence type="ECO:0000313" key="4">
    <source>
        <dbReference type="EMBL" id="MBW9094803.1"/>
    </source>
</evidence>
<evidence type="ECO:0000313" key="5">
    <source>
        <dbReference type="Proteomes" id="UP001196843"/>
    </source>
</evidence>
<feature type="domain" description="Calcineurin-like phosphoesterase" evidence="3">
    <location>
        <begin position="864"/>
        <end position="1100"/>
    </location>
</feature>
<dbReference type="RefSeq" id="WP_220301515.1">
    <property type="nucleotide sequence ID" value="NZ_JAEUAW010000011.1"/>
</dbReference>
<dbReference type="InterPro" id="IPR004843">
    <property type="entry name" value="Calcineurin-like_PHP"/>
</dbReference>
<proteinExistence type="predicted"/>
<dbReference type="Gene3D" id="3.60.21.10">
    <property type="match status" value="1"/>
</dbReference>
<gene>
    <name evidence="4" type="ORF">JNB62_14010</name>
</gene>
<evidence type="ECO:0000259" key="3">
    <source>
        <dbReference type="Pfam" id="PF00149"/>
    </source>
</evidence>
<feature type="compositionally biased region" description="Pro residues" evidence="1">
    <location>
        <begin position="23"/>
        <end position="33"/>
    </location>
</feature>
<dbReference type="Pfam" id="PF00149">
    <property type="entry name" value="Metallophos"/>
    <property type="match status" value="1"/>
</dbReference>
<feature type="compositionally biased region" description="Pro residues" evidence="1">
    <location>
        <begin position="1291"/>
        <end position="1309"/>
    </location>
</feature>
<evidence type="ECO:0000256" key="1">
    <source>
        <dbReference type="SAM" id="MobiDB-lite"/>
    </source>
</evidence>
<dbReference type="Proteomes" id="UP001196843">
    <property type="component" value="Unassembled WGS sequence"/>
</dbReference>
<dbReference type="PANTHER" id="PTHR43143:SF5">
    <property type="entry name" value="SECRETED PROTEIN"/>
    <property type="match status" value="1"/>
</dbReference>
<evidence type="ECO:0000256" key="2">
    <source>
        <dbReference type="SAM" id="SignalP"/>
    </source>
</evidence>
<name>A0ABS7HPL4_9MICO</name>
<accession>A0ABS7HPL4</accession>
<keyword evidence="5" id="KW-1185">Reference proteome</keyword>
<protein>
    <submittedName>
        <fullName evidence="4">Metallophosphoesterase</fullName>
    </submittedName>
</protein>
<reference evidence="4 5" key="1">
    <citation type="journal article" date="2021" name="MBio">
        <title>Poor Competitiveness of Bradyrhizobium in Pigeon Pea Root Colonization in Indian Soils.</title>
        <authorList>
            <person name="Chalasani D."/>
            <person name="Basu A."/>
            <person name="Pullabhotla S.V.S.R.N."/>
            <person name="Jorrin B."/>
            <person name="Neal A.L."/>
            <person name="Poole P.S."/>
            <person name="Podile A.R."/>
            <person name="Tkacz A."/>
        </authorList>
    </citation>
    <scope>NUCLEOTIDE SEQUENCE [LARGE SCALE GENOMIC DNA]</scope>
    <source>
        <strain evidence="4 5">HU14</strain>
    </source>
</reference>
<dbReference type="EMBL" id="JAEUAW010000011">
    <property type="protein sequence ID" value="MBW9094803.1"/>
    <property type="molecule type" value="Genomic_DNA"/>
</dbReference>
<organism evidence="4 5">
    <name type="scientific">Microbacterium jejuense</name>
    <dbReference type="NCBI Taxonomy" id="1263637"/>
    <lineage>
        <taxon>Bacteria</taxon>
        <taxon>Bacillati</taxon>
        <taxon>Actinomycetota</taxon>
        <taxon>Actinomycetes</taxon>
        <taxon>Micrococcales</taxon>
        <taxon>Microbacteriaceae</taxon>
        <taxon>Microbacterium</taxon>
    </lineage>
</organism>
<sequence>MAAVAGALVLSTVAAPAATAAPPDRPQPTPPAAPTLTPEDGVYLKGAVTVASDATTAGDPVSSLTIDGVPIGAAPTPGVSHLSFEVGSNSAALSFHNYLVVNGHRIDQDRTWVSERVDIPVPNDWLVTGENIVEIFAGTADAACGVNYDDFVVTDVGLELLGEVADGEENPFTFSFGDGDCGTQAGDIVHAELSFFVLGDPLASPGLSAEVDTTTLANGAHEIVATTAAGGRVAHTVTVNNAPVGAPSVAPEDGTLAHGTQTVSAARPADAAGGVASLTIDGAQPAAAQSLGAGSSTFSFDVGSNSIENRYQNHLLVNGRKVDILGDWVSQRVDVPVPNRYLVPGDNVIEIVAGDISSTCGANLDDFTLSNLGLSVSTGTASGVDIAASYAMGDGNCGSSTTALRTAQTHWTIDAPGVAVLPTLGSGEATLSFTVGSNSIDATFANLLYVNGVRYVLGGDFVNERANVVIPNEWLLPGWNTVEFVTGTTATGCNRDDFTISDVALTPASGTATPQRAKSSYALGDGTCGSNINLFREVDLHFLVTDATAQGLRADVDTTALADGAHAVAAASSTGEVATRTLLTDNSAPVVASSVPASGGTITQAVALDVELDDATGLVGTPELTLDGQPIALGAAVGPGLGAGPHTIAVKAADALGNTATREIVFTSAGIPDAPAELAPAGGTTGVSGSVTLQAKVSEPDGGDVTATFQQAEILTPNQGWQGSAPEVPTTLSVAGESNIGSTKALAPGDGHTLDSPASGDVSFQRFDVQIKGRVADPVLRWEGVIDPTRVVSLRAWNLQTSAWDVLASSRGTLEGDTQLSAIVDQRYIDGQQVHVMITGEDPFADEIDAGAEGFADPSSYDFSIAHFTDTQYLSEGATEQETEAERAIWEKAYGDITRWIASNADDRKIEYVAHTGDIIENNIRTPADEAMMREVVGEFEVSSRQQEILDAAGVPNQVIAGNHDNRSGTEDGPGAMYNQYFGPDRYTAADDQWINAEYGGPWREGDNQNNYTLFSAGGLDFVSVGLSYGVTREEAAWADSIFKRYPERNGILLSHDYLAASPQRDGRAAPYAAPDGSMLFKTVVEGNPNVFLVLAGHVHGVGTNVKPEVGQVAHGVVELLADYQNYTVSAGDLGLTDIGGYAPTDQLRFGASYLRLLQFDVDRSEMIVDTYSPFLDDFGAGEHDPAMRYDPSADNMVLPVDLTSRTTSFQTDSLALYDPVAVVGESTVGSGEVASVAWTGLKKGTAHAWLVVAESAGGGRTASLPNVFVTSGAKKDAVTPDLAPYATPTPVAPTPSPTPSATPAPSGTPTPSGE</sequence>